<dbReference type="InterPro" id="IPR023393">
    <property type="entry name" value="START-like_dom_sf"/>
</dbReference>
<dbReference type="RefSeq" id="WP_011585868.1">
    <property type="nucleotide sequence ID" value="NC_008255.1"/>
</dbReference>
<dbReference type="CDD" id="cd07820">
    <property type="entry name" value="SRPBCC_3"/>
    <property type="match status" value="1"/>
</dbReference>
<dbReference type="AlphaFoldDB" id="A0A6N4STX0"/>
<name>A0A6N4STX0_CYTH3</name>
<proteinExistence type="predicted"/>
<evidence type="ECO:0008006" key="3">
    <source>
        <dbReference type="Google" id="ProtNLM"/>
    </source>
</evidence>
<reference evidence="1 2" key="1">
    <citation type="journal article" date="2007" name="Appl. Environ. Microbiol.">
        <title>Genome sequence of the cellulolytic gliding bacterium Cytophaga hutchinsonii.</title>
        <authorList>
            <person name="Xie G."/>
            <person name="Bruce D.C."/>
            <person name="Challacombe J.F."/>
            <person name="Chertkov O."/>
            <person name="Detter J.C."/>
            <person name="Gilna P."/>
            <person name="Han C.S."/>
            <person name="Lucas S."/>
            <person name="Misra M."/>
            <person name="Myers G.L."/>
            <person name="Richardson P."/>
            <person name="Tapia R."/>
            <person name="Thayer N."/>
            <person name="Thompson L.S."/>
            <person name="Brettin T.S."/>
            <person name="Henrissat B."/>
            <person name="Wilson D.B."/>
            <person name="McBride M.J."/>
        </authorList>
    </citation>
    <scope>NUCLEOTIDE SEQUENCE [LARGE SCALE GENOMIC DNA]</scope>
    <source>
        <strain evidence="2">ATCC 33406 / DSM 1761 / CIP 103989 / NBRC 15051 / NCIMB 9469 / D465</strain>
    </source>
</reference>
<sequence length="155" mass="17758">MTRIKLETTIHASLEICFDVSRDIDVHVESTKHTGETAIAGTTSGLIGLGESVTWRAKHLGIWQTLSTKITSFTYPTYFVDEMTDGAFASMKHEHIFEREQTYTRMTDIFVFESPLGFLGKLFNTLYLTRYMHNLLQHRNDVIKQEAERRAASHA</sequence>
<organism evidence="1 2">
    <name type="scientific">Cytophaga hutchinsonii (strain ATCC 33406 / DSM 1761 / CIP 103989 / NBRC 15051 / NCIMB 9469 / D465)</name>
    <dbReference type="NCBI Taxonomy" id="269798"/>
    <lineage>
        <taxon>Bacteria</taxon>
        <taxon>Pseudomonadati</taxon>
        <taxon>Bacteroidota</taxon>
        <taxon>Cytophagia</taxon>
        <taxon>Cytophagales</taxon>
        <taxon>Cytophagaceae</taxon>
        <taxon>Cytophaga</taxon>
    </lineage>
</organism>
<dbReference type="Proteomes" id="UP000001822">
    <property type="component" value="Chromosome"/>
</dbReference>
<evidence type="ECO:0000313" key="1">
    <source>
        <dbReference type="EMBL" id="ABG59754.1"/>
    </source>
</evidence>
<dbReference type="Gene3D" id="3.30.530.20">
    <property type="match status" value="1"/>
</dbReference>
<dbReference type="SUPFAM" id="SSF55961">
    <property type="entry name" value="Bet v1-like"/>
    <property type="match status" value="1"/>
</dbReference>
<dbReference type="OrthoDB" id="9801773at2"/>
<gene>
    <name evidence="1" type="ordered locus">CHU_2500</name>
</gene>
<evidence type="ECO:0000313" key="2">
    <source>
        <dbReference type="Proteomes" id="UP000001822"/>
    </source>
</evidence>
<protein>
    <recommendedName>
        <fullName evidence="3">Cell division protein</fullName>
    </recommendedName>
</protein>
<accession>A0A6N4STX0</accession>
<dbReference type="EMBL" id="CP000383">
    <property type="protein sequence ID" value="ABG59754.1"/>
    <property type="molecule type" value="Genomic_DNA"/>
</dbReference>
<dbReference type="KEGG" id="chu:CHU_2500"/>
<keyword evidence="2" id="KW-1185">Reference proteome</keyword>